<keyword evidence="1" id="KW-0175">Coiled coil</keyword>
<feature type="domain" description="Reverse transcriptase zinc-binding" evidence="2">
    <location>
        <begin position="27"/>
        <end position="96"/>
    </location>
</feature>
<dbReference type="GO" id="GO:0051177">
    <property type="term" value="P:meiotic sister chromatid cohesion"/>
    <property type="evidence" value="ECO:0007669"/>
    <property type="project" value="InterPro"/>
</dbReference>
<organism evidence="4 5">
    <name type="scientific">Glycine soja</name>
    <name type="common">Wild soybean</name>
    <dbReference type="NCBI Taxonomy" id="3848"/>
    <lineage>
        <taxon>Eukaryota</taxon>
        <taxon>Viridiplantae</taxon>
        <taxon>Streptophyta</taxon>
        <taxon>Embryophyta</taxon>
        <taxon>Tracheophyta</taxon>
        <taxon>Spermatophyta</taxon>
        <taxon>Magnoliopsida</taxon>
        <taxon>eudicotyledons</taxon>
        <taxon>Gunneridae</taxon>
        <taxon>Pentapetalae</taxon>
        <taxon>rosids</taxon>
        <taxon>fabids</taxon>
        <taxon>Fabales</taxon>
        <taxon>Fabaceae</taxon>
        <taxon>Papilionoideae</taxon>
        <taxon>50 kb inversion clade</taxon>
        <taxon>NPAAA clade</taxon>
        <taxon>indigoferoid/millettioid clade</taxon>
        <taxon>Phaseoleae</taxon>
        <taxon>Glycine</taxon>
        <taxon>Glycine subgen. Soja</taxon>
    </lineage>
</organism>
<dbReference type="InterPro" id="IPR026960">
    <property type="entry name" value="RVT-Znf"/>
</dbReference>
<comment type="caution">
    <text evidence="4">The sequence shown here is derived from an EMBL/GenBank/DDBJ whole genome shotgun (WGS) entry which is preliminary data.</text>
</comment>
<dbReference type="Pfam" id="PF25874">
    <property type="entry name" value="WHD_plant_repro"/>
    <property type="match status" value="1"/>
</dbReference>
<keyword evidence="5" id="KW-1185">Reference proteome</keyword>
<dbReference type="PANTHER" id="PTHR46740">
    <property type="entry name" value="PROTEIN DYAD"/>
    <property type="match status" value="1"/>
</dbReference>
<evidence type="ECO:0000259" key="3">
    <source>
        <dbReference type="Pfam" id="PF25874"/>
    </source>
</evidence>
<evidence type="ECO:0000313" key="4">
    <source>
        <dbReference type="EMBL" id="RZB94560.1"/>
    </source>
</evidence>
<dbReference type="Pfam" id="PF13966">
    <property type="entry name" value="zf-RVT"/>
    <property type="match status" value="1"/>
</dbReference>
<accession>A0A445J828</accession>
<feature type="coiled-coil region" evidence="1">
    <location>
        <begin position="368"/>
        <end position="395"/>
    </location>
</feature>
<evidence type="ECO:0000313" key="5">
    <source>
        <dbReference type="Proteomes" id="UP000289340"/>
    </source>
</evidence>
<proteinExistence type="predicted"/>
<dbReference type="Proteomes" id="UP000289340">
    <property type="component" value="Chromosome 8"/>
</dbReference>
<dbReference type="InterPro" id="IPR044221">
    <property type="entry name" value="DYAD/AMEIOTIC1"/>
</dbReference>
<protein>
    <submittedName>
        <fullName evidence="4">Protein DYAD</fullName>
    </submittedName>
</protein>
<feature type="domain" description="PTC1-like winged helix-turn-helix" evidence="3">
    <location>
        <begin position="266"/>
        <end position="348"/>
    </location>
</feature>
<gene>
    <name evidence="4" type="ORF">D0Y65_019221</name>
</gene>
<sequence length="590" mass="67940">MSGDRCTEKGGSGGGGTVSEAMNKDQCLGFRQLWDIKIPPRALSFAWRLLWDRLPSKENLSRRQVEIDNDLCPFCQSKSESASYLFFTCQKVLPLWWEFNSWVREDRVLHCRPMDNFLQHSAIAGSKVTNRRWKIWWIAATRSIWKLRNDMIFQNQPFHISKVGLLVVSCRADVMLFLFSVSGDLLSCVILFIGQLEEYGSRLSSSIPTVEGSKDKEEIVEVKPIFMPNFKKRKRLSLNRLREIKADMCARQSSGTPKTKCESIDRWSAKRYELAQQSMWEVLKGEGATFENPITRPALRMAARKHIGDTGLLDHLLKHIDGKVAPGGTERFRRCFNTKGIMEYWLESANLDEIRQETGVQDPYIGELKMLKIEMAQMKKDMQELIAKKQEKSEMCLMEETQKSFVNWKAMTEQRVTEIMTSLKGVQGMHENMLIWKTKVEQQLIEITNKLSDVQKLREDTTSSYPPVSWEDWLGSTNTDNIQGNELNLELLNVPKEVVLQDLNSTLPTQLQCVELTNMNSNLLELVPKIKEDQPNVTPDSSMTVNSKSDLDNSLILYQEMIMELFTSRDKMEQQLLQIANTVYGMLTMK</sequence>
<dbReference type="PANTHER" id="PTHR46740:SF1">
    <property type="entry name" value="DYAD PROTEIN"/>
    <property type="match status" value="1"/>
</dbReference>
<dbReference type="GO" id="GO:0007131">
    <property type="term" value="P:reciprocal meiotic recombination"/>
    <property type="evidence" value="ECO:0007669"/>
    <property type="project" value="InterPro"/>
</dbReference>
<evidence type="ECO:0000256" key="1">
    <source>
        <dbReference type="SAM" id="Coils"/>
    </source>
</evidence>
<evidence type="ECO:0000259" key="2">
    <source>
        <dbReference type="Pfam" id="PF13966"/>
    </source>
</evidence>
<dbReference type="InterPro" id="IPR059080">
    <property type="entry name" value="WHD_PTC1"/>
</dbReference>
<dbReference type="EMBL" id="QZWG01000008">
    <property type="protein sequence ID" value="RZB94560.1"/>
    <property type="molecule type" value="Genomic_DNA"/>
</dbReference>
<dbReference type="AlphaFoldDB" id="A0A445J828"/>
<name>A0A445J828_GLYSO</name>
<reference evidence="4 5" key="1">
    <citation type="submission" date="2018-09" db="EMBL/GenBank/DDBJ databases">
        <title>A high-quality reference genome of wild soybean provides a powerful tool to mine soybean genomes.</title>
        <authorList>
            <person name="Xie M."/>
            <person name="Chung C.Y.L."/>
            <person name="Li M.-W."/>
            <person name="Wong F.-L."/>
            <person name="Chan T.-F."/>
            <person name="Lam H.-M."/>
        </authorList>
    </citation>
    <scope>NUCLEOTIDE SEQUENCE [LARGE SCALE GENOMIC DNA]</scope>
    <source>
        <strain evidence="5">cv. W05</strain>
        <tissue evidence="4">Hypocotyl of etiolated seedlings</tissue>
    </source>
</reference>